<sequence>MGNRTSKKKQKKNLLVEFDASDMNNKSLLANFYKTQLIGIAEEIAIEIKQKKIPQKRFAAWNNVLDFHFRELICFSAPIDSQKSNCQAVWEILEEKYVDLKGNKLFPLYYSLNTSLKKESMINLAIKHNLSSLILKMIEEHPQEMVQVYNSNKTSSMLHDLASIDTLFIQDEIKLAEWLIRHTDKFSRNIFGQTFLETAVINNSPNFDFLAKLAYKNTKWLIICVLEKSSLRKNLYRNVLKYCKTEKLIRKSYYNMTKKHRLSNQFSSWSMSQFKCTESLLAYHTQF</sequence>
<proteinExistence type="predicted"/>
<name>A0AAD1XMU8_EUPCR</name>
<dbReference type="EMBL" id="CAMPGE010016992">
    <property type="protein sequence ID" value="CAI2375504.1"/>
    <property type="molecule type" value="Genomic_DNA"/>
</dbReference>
<gene>
    <name evidence="1" type="ORF">ECRASSUSDP1_LOCUS16866</name>
</gene>
<reference evidence="1" key="1">
    <citation type="submission" date="2023-07" db="EMBL/GenBank/DDBJ databases">
        <authorList>
            <consortium name="AG Swart"/>
            <person name="Singh M."/>
            <person name="Singh A."/>
            <person name="Seah K."/>
            <person name="Emmerich C."/>
        </authorList>
    </citation>
    <scope>NUCLEOTIDE SEQUENCE</scope>
    <source>
        <strain evidence="1">DP1</strain>
    </source>
</reference>
<organism evidence="1 2">
    <name type="scientific">Euplotes crassus</name>
    <dbReference type="NCBI Taxonomy" id="5936"/>
    <lineage>
        <taxon>Eukaryota</taxon>
        <taxon>Sar</taxon>
        <taxon>Alveolata</taxon>
        <taxon>Ciliophora</taxon>
        <taxon>Intramacronucleata</taxon>
        <taxon>Spirotrichea</taxon>
        <taxon>Hypotrichia</taxon>
        <taxon>Euplotida</taxon>
        <taxon>Euplotidae</taxon>
        <taxon>Moneuplotes</taxon>
    </lineage>
</organism>
<evidence type="ECO:0000313" key="2">
    <source>
        <dbReference type="Proteomes" id="UP001295684"/>
    </source>
</evidence>
<evidence type="ECO:0000313" key="1">
    <source>
        <dbReference type="EMBL" id="CAI2375504.1"/>
    </source>
</evidence>
<comment type="caution">
    <text evidence="1">The sequence shown here is derived from an EMBL/GenBank/DDBJ whole genome shotgun (WGS) entry which is preliminary data.</text>
</comment>
<dbReference type="Proteomes" id="UP001295684">
    <property type="component" value="Unassembled WGS sequence"/>
</dbReference>
<keyword evidence="2" id="KW-1185">Reference proteome</keyword>
<accession>A0AAD1XMU8</accession>
<protein>
    <submittedName>
        <fullName evidence="1">Uncharacterized protein</fullName>
    </submittedName>
</protein>
<dbReference type="AlphaFoldDB" id="A0AAD1XMU8"/>